<dbReference type="EMBL" id="BRXS01000003">
    <property type="protein sequence ID" value="GLC25715.1"/>
    <property type="molecule type" value="Genomic_DNA"/>
</dbReference>
<accession>A0AA37Q357</accession>
<keyword evidence="3" id="KW-1185">Reference proteome</keyword>
<evidence type="ECO:0000313" key="2">
    <source>
        <dbReference type="EMBL" id="GLC25715.1"/>
    </source>
</evidence>
<sequence>MRAVVPLLTLLAIVGVALIATSPQSGPQTSRGPVRIRATSAGAVTADDSEPRDTLDMRADSAVRRRRGPTTRHQR</sequence>
<dbReference type="Proteomes" id="UP001161325">
    <property type="component" value="Unassembled WGS sequence"/>
</dbReference>
<comment type="caution">
    <text evidence="2">The sequence shown here is derived from an EMBL/GenBank/DDBJ whole genome shotgun (WGS) entry which is preliminary data.</text>
</comment>
<feature type="region of interest" description="Disordered" evidence="1">
    <location>
        <begin position="21"/>
        <end position="75"/>
    </location>
</feature>
<name>A0AA37Q357_9BACT</name>
<feature type="compositionally biased region" description="Basic and acidic residues" evidence="1">
    <location>
        <begin position="49"/>
        <end position="63"/>
    </location>
</feature>
<feature type="compositionally biased region" description="Basic residues" evidence="1">
    <location>
        <begin position="64"/>
        <end position="75"/>
    </location>
</feature>
<reference evidence="2" key="1">
    <citation type="submission" date="2022-08" db="EMBL/GenBank/DDBJ databases">
        <title>Draft genome sequencing of Roseisolibacter agri AW1220.</title>
        <authorList>
            <person name="Tobiishi Y."/>
            <person name="Tonouchi A."/>
        </authorList>
    </citation>
    <scope>NUCLEOTIDE SEQUENCE</scope>
    <source>
        <strain evidence="2">AW1220</strain>
    </source>
</reference>
<protein>
    <submittedName>
        <fullName evidence="2">Uncharacterized protein</fullName>
    </submittedName>
</protein>
<dbReference type="RefSeq" id="WP_284350176.1">
    <property type="nucleotide sequence ID" value="NZ_BRXS01000003.1"/>
</dbReference>
<organism evidence="2 3">
    <name type="scientific">Roseisolibacter agri</name>
    <dbReference type="NCBI Taxonomy" id="2014610"/>
    <lineage>
        <taxon>Bacteria</taxon>
        <taxon>Pseudomonadati</taxon>
        <taxon>Gemmatimonadota</taxon>
        <taxon>Gemmatimonadia</taxon>
        <taxon>Gemmatimonadales</taxon>
        <taxon>Gemmatimonadaceae</taxon>
        <taxon>Roseisolibacter</taxon>
    </lineage>
</organism>
<evidence type="ECO:0000256" key="1">
    <source>
        <dbReference type="SAM" id="MobiDB-lite"/>
    </source>
</evidence>
<proteinExistence type="predicted"/>
<dbReference type="AlphaFoldDB" id="A0AA37Q357"/>
<feature type="compositionally biased region" description="Polar residues" evidence="1">
    <location>
        <begin position="21"/>
        <end position="31"/>
    </location>
</feature>
<evidence type="ECO:0000313" key="3">
    <source>
        <dbReference type="Proteomes" id="UP001161325"/>
    </source>
</evidence>
<gene>
    <name evidence="2" type="ORF">rosag_22280</name>
</gene>